<dbReference type="GO" id="GO:0017075">
    <property type="term" value="F:syntaxin-1 binding"/>
    <property type="evidence" value="ECO:0007669"/>
    <property type="project" value="TreeGrafter"/>
</dbReference>
<gene>
    <name evidence="3" type="ORF">B4U79_04220</name>
</gene>
<dbReference type="GO" id="GO:0098831">
    <property type="term" value="C:presynaptic active zone cytoplasmic component"/>
    <property type="evidence" value="ECO:0007669"/>
    <property type="project" value="TreeGrafter"/>
</dbReference>
<feature type="region of interest" description="Disordered" evidence="1">
    <location>
        <begin position="238"/>
        <end position="402"/>
    </location>
</feature>
<dbReference type="GO" id="GO:0030672">
    <property type="term" value="C:synaptic vesicle membrane"/>
    <property type="evidence" value="ECO:0007669"/>
    <property type="project" value="TreeGrafter"/>
</dbReference>
<feature type="domain" description="C2" evidence="2">
    <location>
        <begin position="1"/>
        <end position="84"/>
    </location>
</feature>
<feature type="compositionally biased region" description="Polar residues" evidence="1">
    <location>
        <begin position="385"/>
        <end position="402"/>
    </location>
</feature>
<dbReference type="GO" id="GO:0031594">
    <property type="term" value="C:neuromuscular junction"/>
    <property type="evidence" value="ECO:0007669"/>
    <property type="project" value="TreeGrafter"/>
</dbReference>
<feature type="compositionally biased region" description="Low complexity" evidence="1">
    <location>
        <begin position="487"/>
        <end position="496"/>
    </location>
</feature>
<dbReference type="EMBL" id="NCKU01000231">
    <property type="protein sequence ID" value="RWS16439.1"/>
    <property type="molecule type" value="Genomic_DNA"/>
</dbReference>
<feature type="region of interest" description="Disordered" evidence="1">
    <location>
        <begin position="464"/>
        <end position="515"/>
    </location>
</feature>
<feature type="compositionally biased region" description="Polar residues" evidence="1">
    <location>
        <begin position="238"/>
        <end position="251"/>
    </location>
</feature>
<dbReference type="STRING" id="1965070.A0A3S3PU68"/>
<organism evidence="3 4">
    <name type="scientific">Dinothrombium tinctorium</name>
    <dbReference type="NCBI Taxonomy" id="1965070"/>
    <lineage>
        <taxon>Eukaryota</taxon>
        <taxon>Metazoa</taxon>
        <taxon>Ecdysozoa</taxon>
        <taxon>Arthropoda</taxon>
        <taxon>Chelicerata</taxon>
        <taxon>Arachnida</taxon>
        <taxon>Acari</taxon>
        <taxon>Acariformes</taxon>
        <taxon>Trombidiformes</taxon>
        <taxon>Prostigmata</taxon>
        <taxon>Anystina</taxon>
        <taxon>Parasitengona</taxon>
        <taxon>Trombidioidea</taxon>
        <taxon>Trombidiidae</taxon>
        <taxon>Dinothrombium</taxon>
    </lineage>
</organism>
<dbReference type="Proteomes" id="UP000285301">
    <property type="component" value="Unassembled WGS sequence"/>
</dbReference>
<feature type="compositionally biased region" description="Polar residues" evidence="1">
    <location>
        <begin position="464"/>
        <end position="475"/>
    </location>
</feature>
<dbReference type="Gene3D" id="2.60.40.150">
    <property type="entry name" value="C2 domain"/>
    <property type="match status" value="1"/>
</dbReference>
<dbReference type="GO" id="GO:0035249">
    <property type="term" value="P:synaptic transmission, glutamatergic"/>
    <property type="evidence" value="ECO:0007669"/>
    <property type="project" value="TreeGrafter"/>
</dbReference>
<name>A0A3S3PU68_9ACAR</name>
<protein>
    <submittedName>
        <fullName evidence="3">Protein unc-13 A-like protein</fullName>
    </submittedName>
</protein>
<comment type="caution">
    <text evidence="3">The sequence shown here is derived from an EMBL/GenBank/DDBJ whole genome shotgun (WGS) entry which is preliminary data.</text>
</comment>
<accession>A0A3S3PU68</accession>
<feature type="compositionally biased region" description="Polar residues" evidence="1">
    <location>
        <begin position="299"/>
        <end position="343"/>
    </location>
</feature>
<dbReference type="GO" id="GO:0016081">
    <property type="term" value="P:synaptic vesicle docking"/>
    <property type="evidence" value="ECO:0007669"/>
    <property type="project" value="TreeGrafter"/>
</dbReference>
<dbReference type="GO" id="GO:0042734">
    <property type="term" value="C:presynaptic membrane"/>
    <property type="evidence" value="ECO:0007669"/>
    <property type="project" value="TreeGrafter"/>
</dbReference>
<feature type="compositionally biased region" description="Low complexity" evidence="1">
    <location>
        <begin position="373"/>
        <end position="384"/>
    </location>
</feature>
<dbReference type="SUPFAM" id="SSF49562">
    <property type="entry name" value="C2 domain (Calcium/lipid-binding domain, CaLB)"/>
    <property type="match status" value="1"/>
</dbReference>
<dbReference type="Pfam" id="PF00168">
    <property type="entry name" value="C2"/>
    <property type="match status" value="1"/>
</dbReference>
<dbReference type="AlphaFoldDB" id="A0A3S3PU68"/>
<reference evidence="3 4" key="1">
    <citation type="journal article" date="2018" name="Gigascience">
        <title>Genomes of trombidid mites reveal novel predicted allergens and laterally-transferred genes associated with secondary metabolism.</title>
        <authorList>
            <person name="Dong X."/>
            <person name="Chaisiri K."/>
            <person name="Xia D."/>
            <person name="Armstrong S.D."/>
            <person name="Fang Y."/>
            <person name="Donnelly M.J."/>
            <person name="Kadowaki T."/>
            <person name="McGarry J.W."/>
            <person name="Darby A.C."/>
            <person name="Makepeace B.L."/>
        </authorList>
    </citation>
    <scope>NUCLEOTIDE SEQUENCE [LARGE SCALE GENOMIC DNA]</scope>
    <source>
        <strain evidence="3">UoL-WK</strain>
    </source>
</reference>
<dbReference type="PANTHER" id="PTHR10480:SF12">
    <property type="entry name" value="UNC-13, ISOFORM E"/>
    <property type="match status" value="1"/>
</dbReference>
<evidence type="ECO:0000256" key="1">
    <source>
        <dbReference type="SAM" id="MobiDB-lite"/>
    </source>
</evidence>
<keyword evidence="4" id="KW-1185">Reference proteome</keyword>
<dbReference type="InterPro" id="IPR000008">
    <property type="entry name" value="C2_dom"/>
</dbReference>
<evidence type="ECO:0000259" key="2">
    <source>
        <dbReference type="PROSITE" id="PS50004"/>
    </source>
</evidence>
<dbReference type="GO" id="GO:0061789">
    <property type="term" value="P:dense core granule priming"/>
    <property type="evidence" value="ECO:0007669"/>
    <property type="project" value="TreeGrafter"/>
</dbReference>
<dbReference type="GO" id="GO:0019992">
    <property type="term" value="F:diacylglycerol binding"/>
    <property type="evidence" value="ECO:0007669"/>
    <property type="project" value="InterPro"/>
</dbReference>
<sequence>MGPDAQFSTYVTLKLQNVKSTTVTVKGANPNWEQDFLFETNRMDTGLLVELWNKGMLWDKLLGCHWMPLMGIQFATEVGEGQWISLDAELVMNEGEVCGTHTPTGHILLIEAHFEPPYEYTIEDVAEFNRKRDMLNTFLDQEMNSWQEQEQDPTRSMHQYSLYSGLSEDSDYTSDVSYPIQQHPNATSHHANSSASQFGGISYLTQKTNKYNFEFKEMPEMMMKKASSVDHQLSGVDQTGYFDQNYPQPSRSIVGGRRLPQPKIQRQLSEDNEPLSYNSRPSNRPRKLPDISNKRSRSPFFNQTTTDTESGRLSQNNYFENESIASTNTVFTPTPVKSPQVTSARPRRQQPAIPRKRSLERQGGFEQLDESLQQKMQNQQQYDQTKIQPSQQNQHAFGETAQSKQYDGTKLHDQYNENENVQRQDSYESYTTSIGTEPEMYDEWNNRNHVATESHYQGIEIQRDNNSGWSYNNEKSWVPNDDSSRNQVQMQQTQQTNSLPSFPSQAPQPTVTSTASSGLTANVVNVMTNKMVGFLGGVANAVSSVSVNKPENVTNNFQTNTAIGNKVEESYGNSIMERTVNQFDKKEQWKNATMSESLIWQTVSEDDHFVDAYQGTMYNSENQQQKEVSPPYFTPAGSIDQDSGAVSHENYDRQNMLNEAIPNENLHGKDMQYQMSFNTENVSGLYPQPPPPSALKSETRTSEPKTVTFSDQIQETYNAEMNHTMQVPESDFNASAVEMLPVPAITATAADANSDHFGNQIEANETKSALSEFVPNDTAGMSKARIRWISAFNKIVAQINEKHALEDQSSYHLHKHIIWTLPLNLECFSKLKLDFSGSCFPNNPY</sequence>
<proteinExistence type="predicted"/>
<evidence type="ECO:0000313" key="3">
    <source>
        <dbReference type="EMBL" id="RWS16439.1"/>
    </source>
</evidence>
<feature type="compositionally biased region" description="Polar residues" evidence="1">
    <location>
        <begin position="497"/>
        <end position="515"/>
    </location>
</feature>
<dbReference type="GO" id="GO:0016082">
    <property type="term" value="P:synaptic vesicle priming"/>
    <property type="evidence" value="ECO:0007669"/>
    <property type="project" value="TreeGrafter"/>
</dbReference>
<dbReference type="GO" id="GO:0099525">
    <property type="term" value="P:presynaptic dense core vesicle exocytosis"/>
    <property type="evidence" value="ECO:0007669"/>
    <property type="project" value="TreeGrafter"/>
</dbReference>
<dbReference type="PROSITE" id="PS50004">
    <property type="entry name" value="C2"/>
    <property type="match status" value="1"/>
</dbReference>
<dbReference type="InterPro" id="IPR035892">
    <property type="entry name" value="C2_domain_sf"/>
</dbReference>
<dbReference type="GO" id="GO:0005516">
    <property type="term" value="F:calmodulin binding"/>
    <property type="evidence" value="ECO:0007669"/>
    <property type="project" value="TreeGrafter"/>
</dbReference>
<evidence type="ECO:0000313" key="4">
    <source>
        <dbReference type="Proteomes" id="UP000285301"/>
    </source>
</evidence>
<dbReference type="OrthoDB" id="6511734at2759"/>
<dbReference type="GO" id="GO:0043195">
    <property type="term" value="C:terminal bouton"/>
    <property type="evidence" value="ECO:0007669"/>
    <property type="project" value="TreeGrafter"/>
</dbReference>
<dbReference type="InterPro" id="IPR027080">
    <property type="entry name" value="Unc-13"/>
</dbReference>
<dbReference type="PANTHER" id="PTHR10480">
    <property type="entry name" value="PROTEIN UNC-13 HOMOLOG"/>
    <property type="match status" value="1"/>
</dbReference>